<comment type="caution">
    <text evidence="3">The sequence shown here is derived from an EMBL/GenBank/DDBJ whole genome shotgun (WGS) entry which is preliminary data.</text>
</comment>
<dbReference type="GO" id="GO:0005737">
    <property type="term" value="C:cytoplasm"/>
    <property type="evidence" value="ECO:0007669"/>
    <property type="project" value="TreeGrafter"/>
</dbReference>
<dbReference type="SUPFAM" id="SSF56801">
    <property type="entry name" value="Acetyl-CoA synthetase-like"/>
    <property type="match status" value="1"/>
</dbReference>
<dbReference type="Pfam" id="PF00501">
    <property type="entry name" value="AMP-binding"/>
    <property type="match status" value="1"/>
</dbReference>
<dbReference type="InterPro" id="IPR020845">
    <property type="entry name" value="AMP-binding_CS"/>
</dbReference>
<feature type="domain" description="AMP-dependent synthetase/ligase" evidence="1">
    <location>
        <begin position="25"/>
        <end position="296"/>
    </location>
</feature>
<name>A0A816GNU7_9BILA</name>
<dbReference type="GO" id="GO:0044550">
    <property type="term" value="P:secondary metabolite biosynthetic process"/>
    <property type="evidence" value="ECO:0007669"/>
    <property type="project" value="TreeGrafter"/>
</dbReference>
<dbReference type="Gene3D" id="3.40.50.12780">
    <property type="entry name" value="N-terminal domain of ligase-like"/>
    <property type="match status" value="2"/>
</dbReference>
<dbReference type="PANTHER" id="PTHR45527:SF1">
    <property type="entry name" value="FATTY ACID SYNTHASE"/>
    <property type="match status" value="1"/>
</dbReference>
<evidence type="ECO:0000259" key="1">
    <source>
        <dbReference type="Pfam" id="PF00501"/>
    </source>
</evidence>
<protein>
    <recommendedName>
        <fullName evidence="1">AMP-dependent synthetase/ligase domain-containing protein</fullName>
    </recommendedName>
</protein>
<organism evidence="3 4">
    <name type="scientific">Adineta steineri</name>
    <dbReference type="NCBI Taxonomy" id="433720"/>
    <lineage>
        <taxon>Eukaryota</taxon>
        <taxon>Metazoa</taxon>
        <taxon>Spiralia</taxon>
        <taxon>Gnathifera</taxon>
        <taxon>Rotifera</taxon>
        <taxon>Eurotatoria</taxon>
        <taxon>Bdelloidea</taxon>
        <taxon>Adinetida</taxon>
        <taxon>Adinetidae</taxon>
        <taxon>Adineta</taxon>
    </lineage>
</organism>
<sequence>MQSLNNTQVSFSSPLTCIHHEFVYQVMKHPQKLAVELDEQSLTYCELLYYVQVLSSTLLNQYLIAPGEVVCQCVERSLSMVIGIMGIEMAGGVYCPLSPRDPQHRLHALVQQTQSRLVLVHWLTKMKFNNDSLTIDIHSILINNDVMNDVHVDRLSSITVTSNGIAYIIFTSGSTGTPKAVQVCHENFTSYMYSFVSVSTLKKDDVTVQMARSTFDVHLQEIIGVLLIGATLVMLHPRGIMDFDYLANVIIKKNITYFASVPTMINNFFTFLQQQNYHNVVQHLRLVCSGDHFSQTVFIDQKGELFIGGAGVFAGYLGRDDLTAKALVEVDGELFYRTGDLVTMDNHGLLHYQGRKDHQIKL</sequence>
<dbReference type="GO" id="GO:0031177">
    <property type="term" value="F:phosphopantetheine binding"/>
    <property type="evidence" value="ECO:0007669"/>
    <property type="project" value="TreeGrafter"/>
</dbReference>
<dbReference type="InterPro" id="IPR000873">
    <property type="entry name" value="AMP-dep_synth/lig_dom"/>
</dbReference>
<dbReference type="GO" id="GO:0043041">
    <property type="term" value="P:amino acid activation for nonribosomal peptide biosynthetic process"/>
    <property type="evidence" value="ECO:0007669"/>
    <property type="project" value="TreeGrafter"/>
</dbReference>
<dbReference type="AlphaFoldDB" id="A0A816GNU7"/>
<dbReference type="EMBL" id="CAJNOM010007462">
    <property type="protein sequence ID" value="CAF1675608.1"/>
    <property type="molecule type" value="Genomic_DNA"/>
</dbReference>
<gene>
    <name evidence="2" type="ORF">BJG266_LOCUS49050</name>
    <name evidence="3" type="ORF">QVE165_LOCUS66129</name>
</gene>
<evidence type="ECO:0000313" key="4">
    <source>
        <dbReference type="Proteomes" id="UP000663832"/>
    </source>
</evidence>
<feature type="non-terminal residue" evidence="3">
    <location>
        <position position="1"/>
    </location>
</feature>
<reference evidence="3" key="1">
    <citation type="submission" date="2021-02" db="EMBL/GenBank/DDBJ databases">
        <authorList>
            <person name="Nowell W R."/>
        </authorList>
    </citation>
    <scope>NUCLEOTIDE SEQUENCE</scope>
</reference>
<proteinExistence type="predicted"/>
<dbReference type="EMBL" id="CAJNOI010007033">
    <property type="protein sequence ID" value="CAF1584693.1"/>
    <property type="molecule type" value="Genomic_DNA"/>
</dbReference>
<dbReference type="Proteomes" id="UP000663832">
    <property type="component" value="Unassembled WGS sequence"/>
</dbReference>
<evidence type="ECO:0000313" key="3">
    <source>
        <dbReference type="EMBL" id="CAF1675608.1"/>
    </source>
</evidence>
<dbReference type="PANTHER" id="PTHR45527">
    <property type="entry name" value="NONRIBOSOMAL PEPTIDE SYNTHETASE"/>
    <property type="match status" value="1"/>
</dbReference>
<keyword evidence="4" id="KW-1185">Reference proteome</keyword>
<evidence type="ECO:0000313" key="2">
    <source>
        <dbReference type="EMBL" id="CAF1584693.1"/>
    </source>
</evidence>
<dbReference type="InterPro" id="IPR042099">
    <property type="entry name" value="ANL_N_sf"/>
</dbReference>
<dbReference type="Proteomes" id="UP000663877">
    <property type="component" value="Unassembled WGS sequence"/>
</dbReference>
<dbReference type="OrthoDB" id="10063126at2759"/>
<dbReference type="PROSITE" id="PS00455">
    <property type="entry name" value="AMP_BINDING"/>
    <property type="match status" value="1"/>
</dbReference>
<accession>A0A816GNU7</accession>